<evidence type="ECO:0000256" key="7">
    <source>
        <dbReference type="HAMAP-Rule" id="MF_01008"/>
    </source>
</evidence>
<dbReference type="SUPFAM" id="SSF89447">
    <property type="entry name" value="AbrB/MazE/MraZ-like"/>
    <property type="match status" value="1"/>
</dbReference>
<feature type="domain" description="SpoVT-AbrB" evidence="8">
    <location>
        <begin position="5"/>
        <end position="51"/>
    </location>
</feature>
<dbReference type="InterPro" id="IPR037914">
    <property type="entry name" value="SpoVT-AbrB_sf"/>
</dbReference>
<sequence>MFLSTFDKQLDAKRRIVVPQEFRAAVSGPFDGIFCFPSIEADCLEAGGKALFDRYNGVIEEMAFGDPIRTALETSVLGGMARLSFDTAGRITLPDSLCEMFGLTDWVSVVGLGDRFQIWSRDAFAAHRAEQRVAAREGLAALRAQQRTARLGGAA</sequence>
<accession>A0AB39KT12</accession>
<gene>
    <name evidence="7" type="primary">mraZ</name>
    <name evidence="9" type="ORF">ABOZ73_17275</name>
</gene>
<dbReference type="InterPro" id="IPR038619">
    <property type="entry name" value="MraZ_sf"/>
</dbReference>
<evidence type="ECO:0000313" key="9">
    <source>
        <dbReference type="EMBL" id="XDO96499.1"/>
    </source>
</evidence>
<keyword evidence="3" id="KW-0677">Repeat</keyword>
<dbReference type="EMBL" id="CP158375">
    <property type="protein sequence ID" value="XDO96499.1"/>
    <property type="molecule type" value="Genomic_DNA"/>
</dbReference>
<dbReference type="PANTHER" id="PTHR34701:SF1">
    <property type="entry name" value="TRANSCRIPTIONAL REGULATOR MRAZ"/>
    <property type="match status" value="1"/>
</dbReference>
<organism evidence="9">
    <name type="scientific">Caulobacter sp. 73W</name>
    <dbReference type="NCBI Taxonomy" id="3161137"/>
    <lineage>
        <taxon>Bacteria</taxon>
        <taxon>Pseudomonadati</taxon>
        <taxon>Pseudomonadota</taxon>
        <taxon>Alphaproteobacteria</taxon>
        <taxon>Caulobacterales</taxon>
        <taxon>Caulobacteraceae</taxon>
        <taxon>Caulobacter</taxon>
    </lineage>
</organism>
<keyword evidence="5 7" id="KW-0238">DNA-binding</keyword>
<dbReference type="GO" id="GO:0005737">
    <property type="term" value="C:cytoplasm"/>
    <property type="evidence" value="ECO:0007669"/>
    <property type="project" value="UniProtKB-UniRule"/>
</dbReference>
<dbReference type="Pfam" id="PF02381">
    <property type="entry name" value="MraZ"/>
    <property type="match status" value="1"/>
</dbReference>
<keyword evidence="6 7" id="KW-0804">Transcription</keyword>
<dbReference type="PROSITE" id="PS51740">
    <property type="entry name" value="SPOVT_ABRB"/>
    <property type="match status" value="2"/>
</dbReference>
<dbReference type="InterPro" id="IPR020603">
    <property type="entry name" value="MraZ_dom"/>
</dbReference>
<name>A0AB39KT12_9CAUL</name>
<comment type="subunit">
    <text evidence="7">Forms oligomers.</text>
</comment>
<dbReference type="CDD" id="cd16321">
    <property type="entry name" value="MraZ_C"/>
    <property type="match status" value="1"/>
</dbReference>
<keyword evidence="4 7" id="KW-0805">Transcription regulation</keyword>
<dbReference type="PANTHER" id="PTHR34701">
    <property type="entry name" value="TRANSCRIPTIONAL REGULATOR MRAZ"/>
    <property type="match status" value="1"/>
</dbReference>
<evidence type="ECO:0000256" key="3">
    <source>
        <dbReference type="ARBA" id="ARBA00022737"/>
    </source>
</evidence>
<proteinExistence type="inferred from homology"/>
<dbReference type="RefSeq" id="WP_369059341.1">
    <property type="nucleotide sequence ID" value="NZ_CP158375.1"/>
</dbReference>
<reference evidence="9" key="1">
    <citation type="submission" date="2024-06" db="EMBL/GenBank/DDBJ databases">
        <title>Caulobacter inopinatus, sp. nov.</title>
        <authorList>
            <person name="Donachie S.P."/>
        </authorList>
    </citation>
    <scope>NUCLEOTIDE SEQUENCE</scope>
    <source>
        <strain evidence="9">73W</strain>
    </source>
</reference>
<comment type="similarity">
    <text evidence="7">Belongs to the MraZ family.</text>
</comment>
<evidence type="ECO:0000256" key="5">
    <source>
        <dbReference type="ARBA" id="ARBA00023125"/>
    </source>
</evidence>
<dbReference type="GO" id="GO:0009295">
    <property type="term" value="C:nucleoid"/>
    <property type="evidence" value="ECO:0007669"/>
    <property type="project" value="UniProtKB-SubCell"/>
</dbReference>
<evidence type="ECO:0000256" key="1">
    <source>
        <dbReference type="ARBA" id="ARBA00013860"/>
    </source>
</evidence>
<dbReference type="GO" id="GO:2000143">
    <property type="term" value="P:negative regulation of DNA-templated transcription initiation"/>
    <property type="evidence" value="ECO:0007669"/>
    <property type="project" value="TreeGrafter"/>
</dbReference>
<dbReference type="Gene3D" id="3.40.1550.20">
    <property type="entry name" value="Transcriptional regulator MraZ domain"/>
    <property type="match status" value="1"/>
</dbReference>
<dbReference type="GO" id="GO:0000976">
    <property type="term" value="F:transcription cis-regulatory region binding"/>
    <property type="evidence" value="ECO:0007669"/>
    <property type="project" value="TreeGrafter"/>
</dbReference>
<evidence type="ECO:0000259" key="8">
    <source>
        <dbReference type="PROSITE" id="PS51740"/>
    </source>
</evidence>
<evidence type="ECO:0000256" key="2">
    <source>
        <dbReference type="ARBA" id="ARBA00022490"/>
    </source>
</evidence>
<keyword evidence="2 7" id="KW-0963">Cytoplasm</keyword>
<evidence type="ECO:0000256" key="6">
    <source>
        <dbReference type="ARBA" id="ARBA00023163"/>
    </source>
</evidence>
<dbReference type="AlphaFoldDB" id="A0AB39KT12"/>
<evidence type="ECO:0000256" key="4">
    <source>
        <dbReference type="ARBA" id="ARBA00023015"/>
    </source>
</evidence>
<dbReference type="InterPro" id="IPR007159">
    <property type="entry name" value="SpoVT-AbrB_dom"/>
</dbReference>
<dbReference type="InterPro" id="IPR035642">
    <property type="entry name" value="MraZ_N"/>
</dbReference>
<feature type="domain" description="SpoVT-AbrB" evidence="8">
    <location>
        <begin position="80"/>
        <end position="123"/>
    </location>
</feature>
<comment type="subcellular location">
    <subcellularLocation>
        <location evidence="7">Cytoplasm</location>
        <location evidence="7">Nucleoid</location>
    </subcellularLocation>
</comment>
<dbReference type="InterPro" id="IPR003444">
    <property type="entry name" value="MraZ"/>
</dbReference>
<protein>
    <recommendedName>
        <fullName evidence="1 7">Transcriptional regulator MraZ</fullName>
    </recommendedName>
</protein>
<dbReference type="InterPro" id="IPR035644">
    <property type="entry name" value="MraZ_C"/>
</dbReference>
<dbReference type="CDD" id="cd16320">
    <property type="entry name" value="MraZ_N"/>
    <property type="match status" value="1"/>
</dbReference>
<dbReference type="HAMAP" id="MF_01008">
    <property type="entry name" value="MraZ"/>
    <property type="match status" value="1"/>
</dbReference>
<dbReference type="GO" id="GO:0003700">
    <property type="term" value="F:DNA-binding transcription factor activity"/>
    <property type="evidence" value="ECO:0007669"/>
    <property type="project" value="UniProtKB-UniRule"/>
</dbReference>